<dbReference type="PANTHER" id="PTHR42866:SF1">
    <property type="entry name" value="SPORE COAT POLYSACCHARIDE BIOSYNTHESIS PROTEIN SPSF"/>
    <property type="match status" value="1"/>
</dbReference>
<protein>
    <recommendedName>
        <fullName evidence="2">MobA-like NTP transferase domain-containing protein</fullName>
    </recommendedName>
</protein>
<dbReference type="Gene3D" id="3.90.550.10">
    <property type="entry name" value="Spore Coat Polysaccharide Biosynthesis Protein SpsA, Chain A"/>
    <property type="match status" value="1"/>
</dbReference>
<accession>A0A0F9FEL9</accession>
<reference evidence="1" key="1">
    <citation type="journal article" date="2015" name="Nature">
        <title>Complex archaea that bridge the gap between prokaryotes and eukaryotes.</title>
        <authorList>
            <person name="Spang A."/>
            <person name="Saw J.H."/>
            <person name="Jorgensen S.L."/>
            <person name="Zaremba-Niedzwiedzka K."/>
            <person name="Martijn J."/>
            <person name="Lind A.E."/>
            <person name="van Eijk R."/>
            <person name="Schleper C."/>
            <person name="Guy L."/>
            <person name="Ettema T.J."/>
        </authorList>
    </citation>
    <scope>NUCLEOTIDE SEQUENCE</scope>
</reference>
<name>A0A0F9FEL9_9ZZZZ</name>
<organism evidence="1">
    <name type="scientific">marine sediment metagenome</name>
    <dbReference type="NCBI Taxonomy" id="412755"/>
    <lineage>
        <taxon>unclassified sequences</taxon>
        <taxon>metagenomes</taxon>
        <taxon>ecological metagenomes</taxon>
    </lineage>
</organism>
<gene>
    <name evidence="1" type="ORF">LCGC14_2252400</name>
</gene>
<dbReference type="SUPFAM" id="SSF53448">
    <property type="entry name" value="Nucleotide-diphospho-sugar transferases"/>
    <property type="match status" value="1"/>
</dbReference>
<sequence length="236" mass="27341">MRVVTIVPVRSTSSRLPGKVFLPVWGAPMLEHFINRIKRTTFPPIVVLATPWGDLHNFSEVIKKTNIYGFQQNGINDADVLSRLWFCASAVDADLIVRANADNPCMDPEMIEYLINTYLDNRCWDMIGTNIGDCPNTKWPQGVGAEVYSRNALDEAYHTQKESKHREHPHLYFHENDLFFEPPCPFVWKSPAPNFEVNTREQYKYIQSVYNNFERNDFNTRELLEYTDISSAETNT</sequence>
<dbReference type="Pfam" id="PF02348">
    <property type="entry name" value="CTP_transf_3"/>
    <property type="match status" value="1"/>
</dbReference>
<evidence type="ECO:0000313" key="1">
    <source>
        <dbReference type="EMBL" id="KKL55740.1"/>
    </source>
</evidence>
<dbReference type="GO" id="GO:0005829">
    <property type="term" value="C:cytosol"/>
    <property type="evidence" value="ECO:0007669"/>
    <property type="project" value="TreeGrafter"/>
</dbReference>
<proteinExistence type="predicted"/>
<dbReference type="EMBL" id="LAZR01030732">
    <property type="protein sequence ID" value="KKL55740.1"/>
    <property type="molecule type" value="Genomic_DNA"/>
</dbReference>
<dbReference type="InterPro" id="IPR003329">
    <property type="entry name" value="Cytidylyl_trans"/>
</dbReference>
<comment type="caution">
    <text evidence="1">The sequence shown here is derived from an EMBL/GenBank/DDBJ whole genome shotgun (WGS) entry which is preliminary data.</text>
</comment>
<dbReference type="AlphaFoldDB" id="A0A0F9FEL9"/>
<evidence type="ECO:0008006" key="2">
    <source>
        <dbReference type="Google" id="ProtNLM"/>
    </source>
</evidence>
<dbReference type="InterPro" id="IPR029044">
    <property type="entry name" value="Nucleotide-diphossugar_trans"/>
</dbReference>
<dbReference type="PANTHER" id="PTHR42866">
    <property type="entry name" value="3-DEOXY-MANNO-OCTULOSONATE CYTIDYLYLTRANSFERASE"/>
    <property type="match status" value="1"/>
</dbReference>